<dbReference type="PANTHER" id="PTHR48108">
    <property type="entry name" value="CBS DOMAIN-CONTAINING PROTEIN CBSX2, CHLOROPLASTIC"/>
    <property type="match status" value="1"/>
</dbReference>
<name>A0ABS1WHZ6_9FLAO</name>
<dbReference type="EMBL" id="JAEMEF010000002">
    <property type="protein sequence ID" value="MBL7558732.1"/>
    <property type="molecule type" value="Genomic_DNA"/>
</dbReference>
<dbReference type="Gene3D" id="2.60.120.10">
    <property type="entry name" value="Jelly Rolls"/>
    <property type="match status" value="1"/>
</dbReference>
<feature type="domain" description="Cyclic nucleotide-binding" evidence="3">
    <location>
        <begin position="18"/>
        <end position="134"/>
    </location>
</feature>
<dbReference type="CDD" id="cd05401">
    <property type="entry name" value="NT_GlnE_GlnD_like"/>
    <property type="match status" value="1"/>
</dbReference>
<evidence type="ECO:0000259" key="4">
    <source>
        <dbReference type="PROSITE" id="PS51371"/>
    </source>
</evidence>
<keyword evidence="6" id="KW-1185">Reference proteome</keyword>
<reference evidence="5 6" key="1">
    <citation type="submission" date="2020-12" db="EMBL/GenBank/DDBJ databases">
        <title>Olleya sediminilitoris sp. nov., isolated from a tidal flat.</title>
        <authorList>
            <person name="Park S."/>
            <person name="Yoon J.-H."/>
        </authorList>
    </citation>
    <scope>NUCLEOTIDE SEQUENCE [LARGE SCALE GENOMIC DNA]</scope>
    <source>
        <strain evidence="5 6">YSTF-M6</strain>
    </source>
</reference>
<dbReference type="PROSITE" id="PS51371">
    <property type="entry name" value="CBS"/>
    <property type="match status" value="2"/>
</dbReference>
<dbReference type="Pfam" id="PF00571">
    <property type="entry name" value="CBS"/>
    <property type="match status" value="2"/>
</dbReference>
<comment type="caution">
    <text evidence="5">The sequence shown here is derived from an EMBL/GenBank/DDBJ whole genome shotgun (WGS) entry which is preliminary data.</text>
</comment>
<dbReference type="Gene3D" id="3.10.580.10">
    <property type="entry name" value="CBS-domain"/>
    <property type="match status" value="1"/>
</dbReference>
<keyword evidence="2" id="KW-0129">CBS domain</keyword>
<evidence type="ECO:0000313" key="6">
    <source>
        <dbReference type="Proteomes" id="UP000605013"/>
    </source>
</evidence>
<dbReference type="SUPFAM" id="SSF54631">
    <property type="entry name" value="CBS-domain pair"/>
    <property type="match status" value="1"/>
</dbReference>
<feature type="domain" description="CBS" evidence="4">
    <location>
        <begin position="169"/>
        <end position="225"/>
    </location>
</feature>
<dbReference type="PROSITE" id="PS50042">
    <property type="entry name" value="CNMP_BINDING_3"/>
    <property type="match status" value="1"/>
</dbReference>
<dbReference type="Pfam" id="PF00027">
    <property type="entry name" value="cNMP_binding"/>
    <property type="match status" value="1"/>
</dbReference>
<dbReference type="InterPro" id="IPR018490">
    <property type="entry name" value="cNMP-bd_dom_sf"/>
</dbReference>
<dbReference type="InterPro" id="IPR005105">
    <property type="entry name" value="GlnD_Uridyltrans_N"/>
</dbReference>
<dbReference type="RefSeq" id="WP_116822941.1">
    <property type="nucleotide sequence ID" value="NZ_JAEMEF010000002.1"/>
</dbReference>
<evidence type="ECO:0000256" key="1">
    <source>
        <dbReference type="ARBA" id="ARBA00022737"/>
    </source>
</evidence>
<organism evidence="5 6">
    <name type="scientific">Olleya sediminilitoris</name>
    <dbReference type="NCBI Taxonomy" id="2795739"/>
    <lineage>
        <taxon>Bacteria</taxon>
        <taxon>Pseudomonadati</taxon>
        <taxon>Bacteroidota</taxon>
        <taxon>Flavobacteriia</taxon>
        <taxon>Flavobacteriales</taxon>
        <taxon>Flavobacteriaceae</taxon>
    </lineage>
</organism>
<proteinExistence type="predicted"/>
<dbReference type="SMART" id="SM00100">
    <property type="entry name" value="cNMP"/>
    <property type="match status" value="1"/>
</dbReference>
<keyword evidence="1" id="KW-0677">Repeat</keyword>
<dbReference type="InterPro" id="IPR051462">
    <property type="entry name" value="CBS_domain-containing"/>
</dbReference>
<dbReference type="InterPro" id="IPR018821">
    <property type="entry name" value="DUF294_put_nucleoTrafse_sb-bd"/>
</dbReference>
<dbReference type="Pfam" id="PF10335">
    <property type="entry name" value="DUF294_C"/>
    <property type="match status" value="1"/>
</dbReference>
<dbReference type="InterPro" id="IPR000644">
    <property type="entry name" value="CBS_dom"/>
</dbReference>
<gene>
    <name evidence="5" type="ORF">JAO71_02860</name>
</gene>
<evidence type="ECO:0000313" key="5">
    <source>
        <dbReference type="EMBL" id="MBL7558732.1"/>
    </source>
</evidence>
<dbReference type="CDD" id="cd00038">
    <property type="entry name" value="CAP_ED"/>
    <property type="match status" value="1"/>
</dbReference>
<dbReference type="InterPro" id="IPR046342">
    <property type="entry name" value="CBS_dom_sf"/>
</dbReference>
<dbReference type="Pfam" id="PF03445">
    <property type="entry name" value="DUF294"/>
    <property type="match status" value="1"/>
</dbReference>
<dbReference type="InterPro" id="IPR014710">
    <property type="entry name" value="RmlC-like_jellyroll"/>
</dbReference>
<sequence length="633" mass="71436">MKQTNAQLILHFLKSFPPFDALTDEQLQTIAQEVKVLYLEKDNFIFKQNEPLHDYFYVVKDGAIGVFRQSDLVDKCDTGDVFGLRALIRKDQYLLDAKAIEDSILYSIPSKLLEDIIINNPKANQFLIASFATNTRNPYSDEDKGTLFANIGILKPETSNFTEIQSAKYSTNPSVCEPGTSIKEAAIIMSQNKVGSIVITDNKKPIGIITDKDLRHKVATGIHAITEPVETIMYAPVFTFPKNISVAEAQIGLLKNDLTYLCITKDGTPNSELIGILSQQDIIVVNGNNPSVLIKDIKRANSAESLKYIRAKAQDLLKGYLKQSIPIGFISKIITAINEAITKRIIDLSIAEFNQEPPVSFAWLAIGSQGRKEQLLYTDQDNALVYEDSTEDIKTKTYFLKLAEAVNQKLAIVGFKLCPANMMASNPKWCLTVSDWQAQFSNWITHADQDKMALFNIFFDYNYVYGNQNLVSSMSDYVFETLETNPIFLTYMGRNAIKKPAPLSFFKTFLVEISGEHKNQFDIKSRAIMPLVDAARVLLLSHHVKDINSTIARFKKLSELEPQHKALYNSCINAFRILLRFRTKQGLKHNDSGQFVDVKNLSKNNKLKLKGCFKPIKDIQELLHGRYKLSQLP</sequence>
<dbReference type="InterPro" id="IPR000595">
    <property type="entry name" value="cNMP-bd_dom"/>
</dbReference>
<dbReference type="SMART" id="SM00116">
    <property type="entry name" value="CBS"/>
    <property type="match status" value="2"/>
</dbReference>
<evidence type="ECO:0000256" key="2">
    <source>
        <dbReference type="PROSITE-ProRule" id="PRU00703"/>
    </source>
</evidence>
<accession>A0ABS1WHZ6</accession>
<protein>
    <submittedName>
        <fullName evidence="5">CBS domain-containing protein</fullName>
    </submittedName>
</protein>
<feature type="domain" description="CBS" evidence="4">
    <location>
        <begin position="233"/>
        <end position="292"/>
    </location>
</feature>
<dbReference type="PANTHER" id="PTHR48108:SF26">
    <property type="entry name" value="CBS DOMAIN-CONTAINING PROTEIN DDB_G0289609"/>
    <property type="match status" value="1"/>
</dbReference>
<dbReference type="Proteomes" id="UP000605013">
    <property type="component" value="Unassembled WGS sequence"/>
</dbReference>
<dbReference type="SUPFAM" id="SSF51206">
    <property type="entry name" value="cAMP-binding domain-like"/>
    <property type="match status" value="1"/>
</dbReference>
<evidence type="ECO:0000259" key="3">
    <source>
        <dbReference type="PROSITE" id="PS50042"/>
    </source>
</evidence>